<dbReference type="AlphaFoldDB" id="A0A1X2GHW9"/>
<protein>
    <submittedName>
        <fullName evidence="1">Uncharacterized protein</fullName>
    </submittedName>
</protein>
<name>A0A1X2GHW9_9FUNG</name>
<dbReference type="OrthoDB" id="2288259at2759"/>
<organism evidence="1 2">
    <name type="scientific">Hesseltinella vesiculosa</name>
    <dbReference type="NCBI Taxonomy" id="101127"/>
    <lineage>
        <taxon>Eukaryota</taxon>
        <taxon>Fungi</taxon>
        <taxon>Fungi incertae sedis</taxon>
        <taxon>Mucoromycota</taxon>
        <taxon>Mucoromycotina</taxon>
        <taxon>Mucoromycetes</taxon>
        <taxon>Mucorales</taxon>
        <taxon>Cunninghamellaceae</taxon>
        <taxon>Hesseltinella</taxon>
    </lineage>
</organism>
<dbReference type="Proteomes" id="UP000242146">
    <property type="component" value="Unassembled WGS sequence"/>
</dbReference>
<evidence type="ECO:0000313" key="1">
    <source>
        <dbReference type="EMBL" id="ORX54155.1"/>
    </source>
</evidence>
<accession>A0A1X2GHW9</accession>
<proteinExistence type="predicted"/>
<keyword evidence="2" id="KW-1185">Reference proteome</keyword>
<sequence length="62" mass="7347">MFFCEKYTEDNVEKLTKKIEKVKDIDICYLNDPVQPFMCSILAIKSNPSKYHLYPTQVEIKD</sequence>
<reference evidence="1 2" key="1">
    <citation type="submission" date="2016-07" db="EMBL/GenBank/DDBJ databases">
        <title>Pervasive Adenine N6-methylation of Active Genes in Fungi.</title>
        <authorList>
            <consortium name="DOE Joint Genome Institute"/>
            <person name="Mondo S.J."/>
            <person name="Dannebaum R.O."/>
            <person name="Kuo R.C."/>
            <person name="Labutti K."/>
            <person name="Haridas S."/>
            <person name="Kuo A."/>
            <person name="Salamov A."/>
            <person name="Ahrendt S.R."/>
            <person name="Lipzen A."/>
            <person name="Sullivan W."/>
            <person name="Andreopoulos W.B."/>
            <person name="Clum A."/>
            <person name="Lindquist E."/>
            <person name="Daum C."/>
            <person name="Ramamoorthy G.K."/>
            <person name="Gryganskyi A."/>
            <person name="Culley D."/>
            <person name="Magnuson J.K."/>
            <person name="James T.Y."/>
            <person name="O'Malley M.A."/>
            <person name="Stajich J.E."/>
            <person name="Spatafora J.W."/>
            <person name="Visel A."/>
            <person name="Grigoriev I.V."/>
        </authorList>
    </citation>
    <scope>NUCLEOTIDE SEQUENCE [LARGE SCALE GENOMIC DNA]</scope>
    <source>
        <strain evidence="1 2">NRRL 3301</strain>
    </source>
</reference>
<gene>
    <name evidence="1" type="ORF">DM01DRAFT_267611</name>
</gene>
<comment type="caution">
    <text evidence="1">The sequence shown here is derived from an EMBL/GenBank/DDBJ whole genome shotgun (WGS) entry which is preliminary data.</text>
</comment>
<dbReference type="EMBL" id="MCGT01000014">
    <property type="protein sequence ID" value="ORX54155.1"/>
    <property type="molecule type" value="Genomic_DNA"/>
</dbReference>
<evidence type="ECO:0000313" key="2">
    <source>
        <dbReference type="Proteomes" id="UP000242146"/>
    </source>
</evidence>